<dbReference type="PANTHER" id="PTHR37828">
    <property type="entry name" value="GSR2449 PROTEIN"/>
    <property type="match status" value="1"/>
</dbReference>
<dbReference type="EMBL" id="BMZD01000005">
    <property type="protein sequence ID" value="GHA02093.1"/>
    <property type="molecule type" value="Genomic_DNA"/>
</dbReference>
<reference evidence="3" key="2">
    <citation type="submission" date="2020-09" db="EMBL/GenBank/DDBJ databases">
        <authorList>
            <person name="Sun Q."/>
            <person name="Kim S."/>
        </authorList>
    </citation>
    <scope>NUCLEOTIDE SEQUENCE</scope>
    <source>
        <strain evidence="3">KCTC 32422</strain>
    </source>
</reference>
<dbReference type="Gene3D" id="3.30.70.1060">
    <property type="entry name" value="Dimeric alpha+beta barrel"/>
    <property type="match status" value="1"/>
</dbReference>
<dbReference type="InterPro" id="IPR005545">
    <property type="entry name" value="YCII"/>
</dbReference>
<comment type="similarity">
    <text evidence="1">Belongs to the YciI family.</text>
</comment>
<dbReference type="InterPro" id="IPR011008">
    <property type="entry name" value="Dimeric_a/b-barrel"/>
</dbReference>
<evidence type="ECO:0000313" key="4">
    <source>
        <dbReference type="Proteomes" id="UP000634139"/>
    </source>
</evidence>
<evidence type="ECO:0000313" key="3">
    <source>
        <dbReference type="EMBL" id="GHA02093.1"/>
    </source>
</evidence>
<dbReference type="SUPFAM" id="SSF54909">
    <property type="entry name" value="Dimeric alpha+beta barrel"/>
    <property type="match status" value="1"/>
</dbReference>
<dbReference type="RefSeq" id="WP_189541801.1">
    <property type="nucleotide sequence ID" value="NZ_BMZD01000005.1"/>
</dbReference>
<gene>
    <name evidence="3" type="ORF">GCM10011617_23690</name>
</gene>
<sequence>MFVVILRFIDKSKASSVSDAHNRWVKKGFDDGVFLVAGPLATADGGVIVAHNIARAQLEDYVAEDPFITEGVVNPEIIEFSPALTSEQLAFLKPAQKPA</sequence>
<name>A0A918RMB7_9SPHN</name>
<dbReference type="Pfam" id="PF03795">
    <property type="entry name" value="YCII"/>
    <property type="match status" value="1"/>
</dbReference>
<accession>A0A918RMB7</accession>
<dbReference type="AlphaFoldDB" id="A0A918RMB7"/>
<comment type="caution">
    <text evidence="3">The sequence shown here is derived from an EMBL/GenBank/DDBJ whole genome shotgun (WGS) entry which is preliminary data.</text>
</comment>
<feature type="domain" description="YCII-related" evidence="2">
    <location>
        <begin position="2"/>
        <end position="80"/>
    </location>
</feature>
<evidence type="ECO:0000259" key="2">
    <source>
        <dbReference type="Pfam" id="PF03795"/>
    </source>
</evidence>
<dbReference type="Proteomes" id="UP000634139">
    <property type="component" value="Unassembled WGS sequence"/>
</dbReference>
<protein>
    <recommendedName>
        <fullName evidence="2">YCII-related domain-containing protein</fullName>
    </recommendedName>
</protein>
<dbReference type="PANTHER" id="PTHR37828:SF1">
    <property type="entry name" value="YCII-RELATED DOMAIN-CONTAINING PROTEIN"/>
    <property type="match status" value="1"/>
</dbReference>
<proteinExistence type="inferred from homology"/>
<keyword evidence="4" id="KW-1185">Reference proteome</keyword>
<reference evidence="3" key="1">
    <citation type="journal article" date="2014" name="Int. J. Syst. Evol. Microbiol.">
        <title>Complete genome sequence of Corynebacterium casei LMG S-19264T (=DSM 44701T), isolated from a smear-ripened cheese.</title>
        <authorList>
            <consortium name="US DOE Joint Genome Institute (JGI-PGF)"/>
            <person name="Walter F."/>
            <person name="Albersmeier A."/>
            <person name="Kalinowski J."/>
            <person name="Ruckert C."/>
        </authorList>
    </citation>
    <scope>NUCLEOTIDE SEQUENCE</scope>
    <source>
        <strain evidence="3">KCTC 32422</strain>
    </source>
</reference>
<organism evidence="3 4">
    <name type="scientific">Novosphingobium arvoryzae</name>
    <dbReference type="NCBI Taxonomy" id="1256514"/>
    <lineage>
        <taxon>Bacteria</taxon>
        <taxon>Pseudomonadati</taxon>
        <taxon>Pseudomonadota</taxon>
        <taxon>Alphaproteobacteria</taxon>
        <taxon>Sphingomonadales</taxon>
        <taxon>Sphingomonadaceae</taxon>
        <taxon>Novosphingobium</taxon>
    </lineage>
</organism>
<evidence type="ECO:0000256" key="1">
    <source>
        <dbReference type="ARBA" id="ARBA00007689"/>
    </source>
</evidence>